<keyword evidence="3" id="KW-0597">Phosphoprotein</keyword>
<dbReference type="GO" id="GO:0006364">
    <property type="term" value="P:rRNA processing"/>
    <property type="evidence" value="ECO:0007669"/>
    <property type="project" value="InterPro"/>
</dbReference>
<evidence type="ECO:0000256" key="2">
    <source>
        <dbReference type="ARBA" id="ARBA00007774"/>
    </source>
</evidence>
<feature type="compositionally biased region" description="Acidic residues" evidence="6">
    <location>
        <begin position="429"/>
        <end position="438"/>
    </location>
</feature>
<reference evidence="7" key="3">
    <citation type="submission" date="2025-09" db="UniProtKB">
        <authorList>
            <consortium name="Ensembl"/>
        </authorList>
    </citation>
    <scope>IDENTIFICATION</scope>
</reference>
<proteinExistence type="inferred from homology"/>
<accession>A0A8C4SS87</accession>
<feature type="coiled-coil region" evidence="5">
    <location>
        <begin position="342"/>
        <end position="369"/>
    </location>
</feature>
<name>A0A8C4SS87_ERPCA</name>
<feature type="region of interest" description="Disordered" evidence="6">
    <location>
        <begin position="401"/>
        <end position="438"/>
    </location>
</feature>
<reference evidence="7" key="2">
    <citation type="submission" date="2025-08" db="UniProtKB">
        <authorList>
            <consortium name="Ensembl"/>
        </authorList>
    </citation>
    <scope>IDENTIFICATION</scope>
</reference>
<dbReference type="PANTHER" id="PTHR14150">
    <property type="entry name" value="U3 SMALL NUCLEOLAR RNA-ASSOCIATED PROTEIN 14"/>
    <property type="match status" value="1"/>
</dbReference>
<protein>
    <submittedName>
        <fullName evidence="7">UTP14A small subunit processome component</fullName>
    </submittedName>
</protein>
<dbReference type="GO" id="GO:0032040">
    <property type="term" value="C:small-subunit processome"/>
    <property type="evidence" value="ECO:0007669"/>
    <property type="project" value="InterPro"/>
</dbReference>
<gene>
    <name evidence="7" type="primary">UTP14C</name>
    <name evidence="7" type="synonym">si:dkey-251i10.3</name>
</gene>
<evidence type="ECO:0000256" key="3">
    <source>
        <dbReference type="ARBA" id="ARBA00022553"/>
    </source>
</evidence>
<dbReference type="Ensembl" id="ENSECRT00000019336.1">
    <property type="protein sequence ID" value="ENSECRP00000018945.1"/>
    <property type="gene ID" value="ENSECRG00000012671.1"/>
</dbReference>
<organism evidence="7 8">
    <name type="scientific">Erpetoichthys calabaricus</name>
    <name type="common">Rope fish</name>
    <name type="synonym">Calamoichthys calabaricus</name>
    <dbReference type="NCBI Taxonomy" id="27687"/>
    <lineage>
        <taxon>Eukaryota</taxon>
        <taxon>Metazoa</taxon>
        <taxon>Chordata</taxon>
        <taxon>Craniata</taxon>
        <taxon>Vertebrata</taxon>
        <taxon>Euteleostomi</taxon>
        <taxon>Actinopterygii</taxon>
        <taxon>Polypteriformes</taxon>
        <taxon>Polypteridae</taxon>
        <taxon>Erpetoichthys</taxon>
    </lineage>
</organism>
<evidence type="ECO:0000256" key="4">
    <source>
        <dbReference type="ARBA" id="ARBA00023242"/>
    </source>
</evidence>
<feature type="compositionally biased region" description="Basic residues" evidence="6">
    <location>
        <begin position="786"/>
        <end position="817"/>
    </location>
</feature>
<dbReference type="Pfam" id="PF04615">
    <property type="entry name" value="Utp14"/>
    <property type="match status" value="1"/>
</dbReference>
<keyword evidence="8" id="KW-1185">Reference proteome</keyword>
<dbReference type="PANTHER" id="PTHR14150:SF12">
    <property type="entry name" value="U3 SMALL NUCLEOLAR RNA-ASSOCIATED PROTEIN 14 HOMOLOG A"/>
    <property type="match status" value="1"/>
</dbReference>
<dbReference type="InterPro" id="IPR006709">
    <property type="entry name" value="SSU_processome_Utp14"/>
</dbReference>
<evidence type="ECO:0000313" key="8">
    <source>
        <dbReference type="Proteomes" id="UP000694620"/>
    </source>
</evidence>
<sequence>MAKKRKFQTAWETESSKSVVTSLKEGSTRADVKELLVNDDEHEDIFQTEYAPSASEDEGESDDERKHQKLLEAIGALDGKKKRKLAERSEASLQVSEFALSSEGAGEKIELSDLLHTIGPSTPSLASVKNQLKALQGKEKTLDLPLSRQETEKIQRTVAYEKTSKEVDRWNHVVIQNRKAEKLVFPLNEEPVTVKPVEQILTSWKPRSPLEEEIFNLLHKNKQPITNPLLKPFEKDSLYAMSLEEMKIRRAELQKARALQSYYETKAKREKKIKSKKYHKVKKKRKQKEVLKDFEEMRKTNPDAALEELKKLEFSRMKERMSLKHQNSGKWAKSKAIMAKYDEEARKEMQEQLEMNKQLTQKLEVVSESEEEDNAEDVEVLPDFVNDAQFNVDPANPWMLGKLSSDVTDSAPKENESSNIQESPAAPAEESEAEEDEEDILLREFEEKRSLQRDADVIVVADADENQDGSHQMQGKYYEEDEEKRASEFNSLFKRLVENQSSTLKEVKTNSVFKSQKTEDIQSLQVETEEAPFLNESTTLARTMEDIEVLVREEVIETTFPVASASPLVVDVEAEQNKMGKTDHMKKQIIDPKNILNMQSKVIHIPTAPLAIEDEEGEDQQKMIIKEAFASDDVIGDFLKDKQKQITADKPKDVDLVLPGWGEWGGVGLKPSAKKRRRFKRKVPPAAPRKDKALPNVIINEKRNPSLAAHQVADLPYPFEIPSQFERTIRCPIGSTWNTQRSFQKLTAPKVITKMGAIIDPISEDALDKNDENATKNPVADIKIADKRHKTTNNQKKKYQKNKGQKHEHTKKKKKTTQSKSNV</sequence>
<reference evidence="7" key="1">
    <citation type="submission" date="2021-06" db="EMBL/GenBank/DDBJ databases">
        <authorList>
            <consortium name="Wellcome Sanger Institute Data Sharing"/>
        </authorList>
    </citation>
    <scope>NUCLEOTIDE SEQUENCE [LARGE SCALE GENOMIC DNA]</scope>
</reference>
<comment type="similarity">
    <text evidence="2">Belongs to the UTP14 family.</text>
</comment>
<comment type="subcellular location">
    <subcellularLocation>
        <location evidence="1">Nucleus</location>
        <location evidence="1">Nucleolus</location>
    </subcellularLocation>
</comment>
<dbReference type="GeneTree" id="ENSGT00390000008142"/>
<evidence type="ECO:0000256" key="6">
    <source>
        <dbReference type="SAM" id="MobiDB-lite"/>
    </source>
</evidence>
<evidence type="ECO:0000256" key="5">
    <source>
        <dbReference type="SAM" id="Coils"/>
    </source>
</evidence>
<evidence type="ECO:0000256" key="1">
    <source>
        <dbReference type="ARBA" id="ARBA00004604"/>
    </source>
</evidence>
<evidence type="ECO:0000313" key="7">
    <source>
        <dbReference type="Ensembl" id="ENSECRP00000018945.1"/>
    </source>
</evidence>
<keyword evidence="5" id="KW-0175">Coiled coil</keyword>
<feature type="region of interest" description="Disordered" evidence="6">
    <location>
        <begin position="768"/>
        <end position="823"/>
    </location>
</feature>
<keyword evidence="4" id="KW-0539">Nucleus</keyword>
<dbReference type="Proteomes" id="UP000694620">
    <property type="component" value="Chromosome 12"/>
</dbReference>
<dbReference type="AlphaFoldDB" id="A0A8C4SS87"/>
<feature type="region of interest" description="Disordered" evidence="6">
    <location>
        <begin position="41"/>
        <end position="66"/>
    </location>
</feature>